<keyword evidence="3" id="KW-1185">Reference proteome</keyword>
<dbReference type="Proteomes" id="UP000000305">
    <property type="component" value="Unassembled WGS sequence"/>
</dbReference>
<dbReference type="InParanoid" id="E9GQ07"/>
<feature type="region of interest" description="Disordered" evidence="1">
    <location>
        <begin position="1"/>
        <end position="121"/>
    </location>
</feature>
<evidence type="ECO:0000256" key="1">
    <source>
        <dbReference type="SAM" id="MobiDB-lite"/>
    </source>
</evidence>
<feature type="compositionally biased region" description="Acidic residues" evidence="1">
    <location>
        <begin position="87"/>
        <end position="96"/>
    </location>
</feature>
<accession>E9GQ07</accession>
<evidence type="ECO:0000313" key="3">
    <source>
        <dbReference type="Proteomes" id="UP000000305"/>
    </source>
</evidence>
<dbReference type="EMBL" id="GL732557">
    <property type="protein sequence ID" value="EFX78479.1"/>
    <property type="molecule type" value="Genomic_DNA"/>
</dbReference>
<organism evidence="2 3">
    <name type="scientific">Daphnia pulex</name>
    <name type="common">Water flea</name>
    <dbReference type="NCBI Taxonomy" id="6669"/>
    <lineage>
        <taxon>Eukaryota</taxon>
        <taxon>Metazoa</taxon>
        <taxon>Ecdysozoa</taxon>
        <taxon>Arthropoda</taxon>
        <taxon>Crustacea</taxon>
        <taxon>Branchiopoda</taxon>
        <taxon>Diplostraca</taxon>
        <taxon>Cladocera</taxon>
        <taxon>Anomopoda</taxon>
        <taxon>Daphniidae</taxon>
        <taxon>Daphnia</taxon>
    </lineage>
</organism>
<gene>
    <name evidence="2" type="ORF">DAPPUDRAFT_246289</name>
</gene>
<dbReference type="AlphaFoldDB" id="E9GQ07"/>
<evidence type="ECO:0000313" key="2">
    <source>
        <dbReference type="EMBL" id="EFX78479.1"/>
    </source>
</evidence>
<name>E9GQ07_DAPPU</name>
<feature type="compositionally biased region" description="Basic and acidic residues" evidence="1">
    <location>
        <begin position="97"/>
        <end position="113"/>
    </location>
</feature>
<protein>
    <submittedName>
        <fullName evidence="2">Uncharacterized protein</fullName>
    </submittedName>
</protein>
<dbReference type="HOGENOM" id="CLU_2040421_0_0_1"/>
<reference evidence="2 3" key="1">
    <citation type="journal article" date="2011" name="Science">
        <title>The ecoresponsive genome of Daphnia pulex.</title>
        <authorList>
            <person name="Colbourne J.K."/>
            <person name="Pfrender M.E."/>
            <person name="Gilbert D."/>
            <person name="Thomas W.K."/>
            <person name="Tucker A."/>
            <person name="Oakley T.H."/>
            <person name="Tokishita S."/>
            <person name="Aerts A."/>
            <person name="Arnold G.J."/>
            <person name="Basu M.K."/>
            <person name="Bauer D.J."/>
            <person name="Caceres C.E."/>
            <person name="Carmel L."/>
            <person name="Casola C."/>
            <person name="Choi J.H."/>
            <person name="Detter J.C."/>
            <person name="Dong Q."/>
            <person name="Dusheyko S."/>
            <person name="Eads B.D."/>
            <person name="Frohlich T."/>
            <person name="Geiler-Samerotte K.A."/>
            <person name="Gerlach D."/>
            <person name="Hatcher P."/>
            <person name="Jogdeo S."/>
            <person name="Krijgsveld J."/>
            <person name="Kriventseva E.V."/>
            <person name="Kultz D."/>
            <person name="Laforsch C."/>
            <person name="Lindquist E."/>
            <person name="Lopez J."/>
            <person name="Manak J.R."/>
            <person name="Muller J."/>
            <person name="Pangilinan J."/>
            <person name="Patwardhan R.P."/>
            <person name="Pitluck S."/>
            <person name="Pritham E.J."/>
            <person name="Rechtsteiner A."/>
            <person name="Rho M."/>
            <person name="Rogozin I.B."/>
            <person name="Sakarya O."/>
            <person name="Salamov A."/>
            <person name="Schaack S."/>
            <person name="Shapiro H."/>
            <person name="Shiga Y."/>
            <person name="Skalitzky C."/>
            <person name="Smith Z."/>
            <person name="Souvorov A."/>
            <person name="Sung W."/>
            <person name="Tang Z."/>
            <person name="Tsuchiya D."/>
            <person name="Tu H."/>
            <person name="Vos H."/>
            <person name="Wang M."/>
            <person name="Wolf Y.I."/>
            <person name="Yamagata H."/>
            <person name="Yamada T."/>
            <person name="Ye Y."/>
            <person name="Shaw J.R."/>
            <person name="Andrews J."/>
            <person name="Crease T.J."/>
            <person name="Tang H."/>
            <person name="Lucas S.M."/>
            <person name="Robertson H.M."/>
            <person name="Bork P."/>
            <person name="Koonin E.V."/>
            <person name="Zdobnov E.M."/>
            <person name="Grigoriev I.V."/>
            <person name="Lynch M."/>
            <person name="Boore J.L."/>
        </authorList>
    </citation>
    <scope>NUCLEOTIDE SEQUENCE [LARGE SCALE GENOMIC DNA]</scope>
</reference>
<dbReference type="KEGG" id="dpx:DAPPUDRAFT_246289"/>
<sequence>MDGARAIPLGPLGQQGTPGQQGPPGLQGPPEGTRGVCQDDGMGDEKSMDEASEPECQIEKSSEDANSIVKKSSEKVNEKSMDKESESESQIEESSEDSNKDSDIDMDVSRVEENDSANTNF</sequence>
<feature type="compositionally biased region" description="Low complexity" evidence="1">
    <location>
        <begin position="8"/>
        <end position="30"/>
    </location>
</feature>
<proteinExistence type="predicted"/>
<feature type="compositionally biased region" description="Basic and acidic residues" evidence="1">
    <location>
        <begin position="71"/>
        <end position="86"/>
    </location>
</feature>